<dbReference type="Proteomes" id="UP000030661">
    <property type="component" value="Unassembled WGS sequence"/>
</dbReference>
<dbReference type="InterPro" id="IPR007842">
    <property type="entry name" value="HEPN_dom"/>
</dbReference>
<evidence type="ECO:0000259" key="2">
    <source>
        <dbReference type="Pfam" id="PF05168"/>
    </source>
</evidence>
<dbReference type="InterPro" id="IPR052226">
    <property type="entry name" value="UPF0332_toxin"/>
</dbReference>
<keyword evidence="4" id="KW-1185">Reference proteome</keyword>
<gene>
    <name evidence="3" type="ORF">U27_02558</name>
</gene>
<comment type="similarity">
    <text evidence="1">Belongs to the UPF0332 family.</text>
</comment>
<feature type="domain" description="HEPN" evidence="2">
    <location>
        <begin position="32"/>
        <end position="127"/>
    </location>
</feature>
<dbReference type="Pfam" id="PF05168">
    <property type="entry name" value="HEPN"/>
    <property type="match status" value="1"/>
</dbReference>
<proteinExistence type="inferred from homology"/>
<reference evidence="3" key="1">
    <citation type="journal article" date="2015" name="PeerJ">
        <title>First genomic representation of candidate bacterial phylum KSB3 points to enhanced environmental sensing as a trigger of wastewater bulking.</title>
        <authorList>
            <person name="Sekiguchi Y."/>
            <person name="Ohashi A."/>
            <person name="Parks D.H."/>
            <person name="Yamauchi T."/>
            <person name="Tyson G.W."/>
            <person name="Hugenholtz P."/>
        </authorList>
    </citation>
    <scope>NUCLEOTIDE SEQUENCE [LARGE SCALE GENOMIC DNA]</scope>
</reference>
<name>A0A081CAX4_VECG1</name>
<dbReference type="AlphaFoldDB" id="A0A081CAX4"/>
<dbReference type="eggNOG" id="COG1895">
    <property type="taxonomic scope" value="Bacteria"/>
</dbReference>
<evidence type="ECO:0000256" key="1">
    <source>
        <dbReference type="ARBA" id="ARBA00038248"/>
    </source>
</evidence>
<organism evidence="3">
    <name type="scientific">Vecturithrix granuli</name>
    <dbReference type="NCBI Taxonomy" id="1499967"/>
    <lineage>
        <taxon>Bacteria</taxon>
        <taxon>Candidatus Moduliflexota</taxon>
        <taxon>Candidatus Vecturitrichia</taxon>
        <taxon>Candidatus Vecturitrichales</taxon>
        <taxon>Candidatus Vecturitrichaceae</taxon>
        <taxon>Candidatus Vecturithrix</taxon>
    </lineage>
</organism>
<dbReference type="Gene3D" id="1.20.120.330">
    <property type="entry name" value="Nucleotidyltransferases domain 2"/>
    <property type="match status" value="1"/>
</dbReference>
<dbReference type="STRING" id="1499967.U27_02558"/>
<sequence length="130" mass="15525">MTLMPEDRQQLIEHSRAKAYNIEQEISCHIQNQQLFTAVNRIYYAIYYMLPALALKHEFSTSKHTQLIGWFNKHFVKTGKIDAVYTRYIQEAFEKRMKGDYDVLTTFSESEVRDLFEKMKHTLRAIEQLL</sequence>
<dbReference type="PANTHER" id="PTHR36565">
    <property type="entry name" value="UPF0332 PROTEIN TM_1000"/>
    <property type="match status" value="1"/>
</dbReference>
<evidence type="ECO:0000313" key="3">
    <source>
        <dbReference type="EMBL" id="GAK61729.1"/>
    </source>
</evidence>
<dbReference type="HOGENOM" id="CLU_151247_3_0_0"/>
<dbReference type="EMBL" id="DF820482">
    <property type="protein sequence ID" value="GAK61729.1"/>
    <property type="molecule type" value="Genomic_DNA"/>
</dbReference>
<protein>
    <submittedName>
        <fullName evidence="3">UPF0332 protein TM_1000</fullName>
    </submittedName>
</protein>
<dbReference type="PANTHER" id="PTHR36565:SF1">
    <property type="entry name" value="UPF0332 PROTEIN TM_1000"/>
    <property type="match status" value="1"/>
</dbReference>
<accession>A0A081CAX4</accession>
<evidence type="ECO:0000313" key="4">
    <source>
        <dbReference type="Proteomes" id="UP000030661"/>
    </source>
</evidence>